<name>A0A0P7ZQJ9_9CYAN</name>
<protein>
    <submittedName>
        <fullName evidence="3">Glycosyltransferase</fullName>
    </submittedName>
</protein>
<dbReference type="Pfam" id="PF13439">
    <property type="entry name" value="Glyco_transf_4"/>
    <property type="match status" value="1"/>
</dbReference>
<dbReference type="SUPFAM" id="SSF53756">
    <property type="entry name" value="UDP-Glycosyltransferase/glycogen phosphorylase"/>
    <property type="match status" value="1"/>
</dbReference>
<feature type="domain" description="Glycosyl transferase family 1" evidence="1">
    <location>
        <begin position="177"/>
        <end position="329"/>
    </location>
</feature>
<dbReference type="InterPro" id="IPR028098">
    <property type="entry name" value="Glyco_trans_4-like_N"/>
</dbReference>
<dbReference type="Pfam" id="PF00534">
    <property type="entry name" value="Glycos_transf_1"/>
    <property type="match status" value="1"/>
</dbReference>
<dbReference type="Proteomes" id="UP000050465">
    <property type="component" value="Unassembled WGS sequence"/>
</dbReference>
<dbReference type="PANTHER" id="PTHR12526:SF595">
    <property type="entry name" value="BLL5217 PROTEIN"/>
    <property type="match status" value="1"/>
</dbReference>
<reference evidence="3 4" key="1">
    <citation type="submission" date="2015-09" db="EMBL/GenBank/DDBJ databases">
        <title>Identification and resolution of microdiversity through metagenomic sequencing of parallel consortia.</title>
        <authorList>
            <person name="Nelson W.C."/>
            <person name="Romine M.F."/>
            <person name="Lindemann S.R."/>
        </authorList>
    </citation>
    <scope>NUCLEOTIDE SEQUENCE [LARGE SCALE GENOMIC DNA]</scope>
    <source>
        <strain evidence="3">Ana</strain>
    </source>
</reference>
<organism evidence="3 4">
    <name type="scientific">Phormidesmis priestleyi Ana</name>
    <dbReference type="NCBI Taxonomy" id="1666911"/>
    <lineage>
        <taxon>Bacteria</taxon>
        <taxon>Bacillati</taxon>
        <taxon>Cyanobacteriota</taxon>
        <taxon>Cyanophyceae</taxon>
        <taxon>Leptolyngbyales</taxon>
        <taxon>Leptolyngbyaceae</taxon>
        <taxon>Phormidesmis</taxon>
    </lineage>
</organism>
<dbReference type="Gene3D" id="3.40.50.2000">
    <property type="entry name" value="Glycogen Phosphorylase B"/>
    <property type="match status" value="2"/>
</dbReference>
<accession>A0A0P7ZQJ9</accession>
<dbReference type="STRING" id="1666911.HLUCCA11_22465"/>
<dbReference type="PANTHER" id="PTHR12526">
    <property type="entry name" value="GLYCOSYLTRANSFERASE"/>
    <property type="match status" value="1"/>
</dbReference>
<comment type="caution">
    <text evidence="3">The sequence shown here is derived from an EMBL/GenBank/DDBJ whole genome shotgun (WGS) entry which is preliminary data.</text>
</comment>
<evidence type="ECO:0000259" key="1">
    <source>
        <dbReference type="Pfam" id="PF00534"/>
    </source>
</evidence>
<dbReference type="PATRIC" id="fig|1666911.3.peg.4743"/>
<proteinExistence type="predicted"/>
<dbReference type="InterPro" id="IPR001296">
    <property type="entry name" value="Glyco_trans_1"/>
</dbReference>
<dbReference type="EMBL" id="LJZR01000071">
    <property type="protein sequence ID" value="KPQ32053.1"/>
    <property type="molecule type" value="Genomic_DNA"/>
</dbReference>
<evidence type="ECO:0000313" key="4">
    <source>
        <dbReference type="Proteomes" id="UP000050465"/>
    </source>
</evidence>
<evidence type="ECO:0000313" key="3">
    <source>
        <dbReference type="EMBL" id="KPQ32053.1"/>
    </source>
</evidence>
<keyword evidence="3" id="KW-0808">Transferase</keyword>
<feature type="domain" description="Glycosyltransferase subfamily 4-like N-terminal" evidence="2">
    <location>
        <begin position="19"/>
        <end position="173"/>
    </location>
</feature>
<evidence type="ECO:0000259" key="2">
    <source>
        <dbReference type="Pfam" id="PF13439"/>
    </source>
</evidence>
<dbReference type="AlphaFoldDB" id="A0A0P7ZQJ9"/>
<gene>
    <name evidence="3" type="ORF">HLUCCA11_22465</name>
</gene>
<sequence>MKIAIVGLLHHPIAEPFAGGMESHTWWLAKKLIEKGHEVTLFASGDSDPDLGLSPCIARSLKVHLKARTWEGRQACNMNAYASVIKKVCKGDFDIVHNNALHPLLLLSAADLPVPMLMVLHTPVYKELAAAIQYANARNESGNLGVVAVSNSLAKEWSPLISANVVYNGIDVDSWPWTAKAKSDCVLWYGRLVPEKAPHLAIQAALQAGYSINIAGPIGNQDYFEENVLPLMSSDRVHYLGHLSQAAIQRALSQASVFVNTPVWDEPYGIVYAEALASGTPIATFNRGAAEEIVTECCGVVVKENTVEALAKGIAIAARKSRADCRKRAVSFCNIDSMIAGYERLYIKLIAKQKQLARKRQQAEKVLAKRPKTTLQNAEIVANQIVAPGVPSADPRRKIAS</sequence>
<dbReference type="GO" id="GO:0016757">
    <property type="term" value="F:glycosyltransferase activity"/>
    <property type="evidence" value="ECO:0007669"/>
    <property type="project" value="InterPro"/>
</dbReference>